<evidence type="ECO:0000256" key="4">
    <source>
        <dbReference type="ARBA" id="ARBA00023212"/>
    </source>
</evidence>
<feature type="domain" description="Gamma tubulin complex component C-terminal" evidence="6">
    <location>
        <begin position="580"/>
        <end position="895"/>
    </location>
</feature>
<dbReference type="Gene3D" id="1.20.120.1900">
    <property type="entry name" value="Gamma-tubulin complex, C-terminal domain"/>
    <property type="match status" value="1"/>
</dbReference>
<organism evidence="8 9">
    <name type="scientific">Ascoidea rubescens DSM 1968</name>
    <dbReference type="NCBI Taxonomy" id="1344418"/>
    <lineage>
        <taxon>Eukaryota</taxon>
        <taxon>Fungi</taxon>
        <taxon>Dikarya</taxon>
        <taxon>Ascomycota</taxon>
        <taxon>Saccharomycotina</taxon>
        <taxon>Saccharomycetes</taxon>
        <taxon>Ascoideaceae</taxon>
        <taxon>Ascoidea</taxon>
    </lineage>
</organism>
<dbReference type="OrthoDB" id="2192946at2759"/>
<name>A0A1D2VDR5_9ASCO</name>
<evidence type="ECO:0000256" key="1">
    <source>
        <dbReference type="ARBA" id="ARBA00010337"/>
    </source>
</evidence>
<dbReference type="GeneID" id="30968693"/>
<dbReference type="InParanoid" id="A0A1D2VDR5"/>
<accession>A0A1D2VDR5</accession>
<evidence type="ECO:0000256" key="2">
    <source>
        <dbReference type="ARBA" id="ARBA00022490"/>
    </source>
</evidence>
<dbReference type="InterPro" id="IPR042241">
    <property type="entry name" value="GCP_C_sf"/>
</dbReference>
<keyword evidence="9" id="KW-1185">Reference proteome</keyword>
<evidence type="ECO:0000313" key="8">
    <source>
        <dbReference type="EMBL" id="ODV59848.1"/>
    </source>
</evidence>
<dbReference type="GO" id="GO:0005874">
    <property type="term" value="C:microtubule"/>
    <property type="evidence" value="ECO:0007669"/>
    <property type="project" value="UniProtKB-KW"/>
</dbReference>
<dbReference type="InterPro" id="IPR041470">
    <property type="entry name" value="GCP_N"/>
</dbReference>
<comment type="similarity">
    <text evidence="1 5">Belongs to the TUBGCP family.</text>
</comment>
<dbReference type="EMBL" id="KV454484">
    <property type="protein sequence ID" value="ODV59848.1"/>
    <property type="molecule type" value="Genomic_DNA"/>
</dbReference>
<evidence type="ECO:0000256" key="5">
    <source>
        <dbReference type="RuleBase" id="RU363050"/>
    </source>
</evidence>
<dbReference type="Pfam" id="PF17681">
    <property type="entry name" value="GCP_N_terminal"/>
    <property type="match status" value="1"/>
</dbReference>
<dbReference type="GO" id="GO:0043015">
    <property type="term" value="F:gamma-tubulin binding"/>
    <property type="evidence" value="ECO:0007669"/>
    <property type="project" value="InterPro"/>
</dbReference>
<dbReference type="GO" id="GO:0000930">
    <property type="term" value="C:gamma-tubulin complex"/>
    <property type="evidence" value="ECO:0007669"/>
    <property type="project" value="UniProtKB-ARBA"/>
</dbReference>
<dbReference type="InterPro" id="IPR007259">
    <property type="entry name" value="GCP"/>
</dbReference>
<dbReference type="GO" id="GO:0044732">
    <property type="term" value="C:mitotic spindle pole body"/>
    <property type="evidence" value="ECO:0007669"/>
    <property type="project" value="TreeGrafter"/>
</dbReference>
<dbReference type="GO" id="GO:0000278">
    <property type="term" value="P:mitotic cell cycle"/>
    <property type="evidence" value="ECO:0007669"/>
    <property type="project" value="TreeGrafter"/>
</dbReference>
<evidence type="ECO:0000313" key="9">
    <source>
        <dbReference type="Proteomes" id="UP000095038"/>
    </source>
</evidence>
<dbReference type="GO" id="GO:0000922">
    <property type="term" value="C:spindle pole"/>
    <property type="evidence" value="ECO:0007669"/>
    <property type="project" value="InterPro"/>
</dbReference>
<dbReference type="Proteomes" id="UP000095038">
    <property type="component" value="Unassembled WGS sequence"/>
</dbReference>
<reference evidence="9" key="1">
    <citation type="submission" date="2016-05" db="EMBL/GenBank/DDBJ databases">
        <title>Comparative genomics of biotechnologically important yeasts.</title>
        <authorList>
            <consortium name="DOE Joint Genome Institute"/>
            <person name="Riley R."/>
            <person name="Haridas S."/>
            <person name="Wolfe K.H."/>
            <person name="Lopes M.R."/>
            <person name="Hittinger C.T."/>
            <person name="Goker M."/>
            <person name="Salamov A."/>
            <person name="Wisecaver J."/>
            <person name="Long T.M."/>
            <person name="Aerts A.L."/>
            <person name="Barry K."/>
            <person name="Choi C."/>
            <person name="Clum A."/>
            <person name="Coughlan A.Y."/>
            <person name="Deshpande S."/>
            <person name="Douglass A.P."/>
            <person name="Hanson S.J."/>
            <person name="Klenk H.-P."/>
            <person name="Labutti K."/>
            <person name="Lapidus A."/>
            <person name="Lindquist E."/>
            <person name="Lipzen A."/>
            <person name="Meier-Kolthoff J.P."/>
            <person name="Ohm R.A."/>
            <person name="Otillar R.P."/>
            <person name="Pangilinan J."/>
            <person name="Peng Y."/>
            <person name="Rokas A."/>
            <person name="Rosa C.A."/>
            <person name="Scheuner C."/>
            <person name="Sibirny A.A."/>
            <person name="Slot J.C."/>
            <person name="Stielow J.B."/>
            <person name="Sun H."/>
            <person name="Kurtzman C.P."/>
            <person name="Blackwell M."/>
            <person name="Grigoriev I.V."/>
            <person name="Jeffries T.W."/>
        </authorList>
    </citation>
    <scope>NUCLEOTIDE SEQUENCE [LARGE SCALE GENOMIC DNA]</scope>
    <source>
        <strain evidence="9">DSM 1968</strain>
    </source>
</reference>
<dbReference type="GO" id="GO:0031122">
    <property type="term" value="P:cytoplasmic microtubule organization"/>
    <property type="evidence" value="ECO:0007669"/>
    <property type="project" value="TreeGrafter"/>
</dbReference>
<dbReference type="GO" id="GO:0007020">
    <property type="term" value="P:microtubule nucleation"/>
    <property type="evidence" value="ECO:0007669"/>
    <property type="project" value="InterPro"/>
</dbReference>
<dbReference type="FunCoup" id="A0A1D2VDR5">
    <property type="interactions" value="685"/>
</dbReference>
<dbReference type="STRING" id="1344418.A0A1D2VDR5"/>
<dbReference type="GO" id="GO:0051321">
    <property type="term" value="P:meiotic cell cycle"/>
    <property type="evidence" value="ECO:0007669"/>
    <property type="project" value="TreeGrafter"/>
</dbReference>
<keyword evidence="4 5" id="KW-0206">Cytoskeleton</keyword>
<evidence type="ECO:0000256" key="3">
    <source>
        <dbReference type="ARBA" id="ARBA00022701"/>
    </source>
</evidence>
<feature type="domain" description="Gamma tubulin complex component protein N-terminal" evidence="7">
    <location>
        <begin position="76"/>
        <end position="418"/>
    </location>
</feature>
<dbReference type="RefSeq" id="XP_020046155.1">
    <property type="nucleotide sequence ID" value="XM_020195057.1"/>
</dbReference>
<comment type="subcellular location">
    <subcellularLocation>
        <location evidence="5">Cytoplasm</location>
        <location evidence="5">Cytoskeleton</location>
        <location evidence="5">Microtubule organizing center</location>
    </subcellularLocation>
</comment>
<evidence type="ECO:0000259" key="6">
    <source>
        <dbReference type="Pfam" id="PF04130"/>
    </source>
</evidence>
<dbReference type="Pfam" id="PF04130">
    <property type="entry name" value="GCP_C_terminal"/>
    <property type="match status" value="1"/>
</dbReference>
<evidence type="ECO:0000259" key="7">
    <source>
        <dbReference type="Pfam" id="PF17681"/>
    </source>
</evidence>
<dbReference type="PANTHER" id="PTHR19302">
    <property type="entry name" value="GAMMA TUBULIN COMPLEX PROTEIN"/>
    <property type="match status" value="1"/>
</dbReference>
<protein>
    <recommendedName>
        <fullName evidence="5">Spindle pole body component</fullName>
    </recommendedName>
</protein>
<sequence length="907" mass="106695">MNINRPIGNSNRNSIANSSFSGNEADTVYLLNTDQRPYMLSKAVNDQPLIKDYMKVLPYPLVDLSNSLKSQESLIVYDLLFVLIGLEGNYIRYSNKFNSQDIDSLINGPDYKFAKNLNPSLKDFIKKIYNFGKFYNSLLNFQVLYNTKNNGKIIQVFIHFLRHFLKIDYLDFLINSIENNFTSNSNFNLIQLLKEIQLSKLDFKLNLLYEIIHLIHNDNLKRQHMIETLQTLDVLNNNTINNGHSALNLDTLNIDINFDNSKFHRCKGGIVLNIISKKIDSYFGNHECLIFLNNLFDYLSFPYLLILNNWLINGEIDDPFAEFFIKNYKTNTYNDNEQENTESDNNISNLNLFDVERYWNSKFSIKNDGIPNELADPLIKRRILLTGTYLNALKDCDLQFTAIDFSFYNYENQSLDFGHNYFNNYGHNLDTEANNQDFLKKLSLSINPNIICNLHNKNSLNLKINYWFRRANDLILSLMFDGYDLLNLLVSLVDFFLMANSFDFNTFINSNLSLLKKNKNLVNLNELENSFRLCFFDRAFKNNNTNYNKDNQNANANANANANENENENLHETKNLVLNLVELTIESKNIFDELQDILNVKPLDPNNMNTNSIQALKNLVVESLEHDKRSLDEKPLENMFENFLINFINFQLTLPFPINLMIDQINITKYQLIFRFLLLNRFAINLLEDNYKLSKNYLKKSSISLSLLKKISKLQIMNFNVINYLKNLYFNYTFIIKYNFESKIGKLYKFYYTYLSKHGFNSTSMFNTNSTNDNNGVNNLENNFKETSNIDVDVDYNFADLLTFEGSKKLIQDFIDNILLYLSLTNPNYLKLIKRFFKIIFSFAKFHKKIILIIDANTQDALNNIDYMTAEKLKNSDYIKRFTEYYKKFHKEYMHYEKKISEYWVDE</sequence>
<gene>
    <name evidence="8" type="ORF">ASCRUDRAFT_9063</name>
</gene>
<proteinExistence type="inferred from homology"/>
<keyword evidence="2 5" id="KW-0963">Cytoplasm</keyword>
<dbReference type="InterPro" id="IPR040457">
    <property type="entry name" value="GCP_C"/>
</dbReference>
<dbReference type="GO" id="GO:0051225">
    <property type="term" value="P:spindle assembly"/>
    <property type="evidence" value="ECO:0007669"/>
    <property type="project" value="TreeGrafter"/>
</dbReference>
<keyword evidence="3 5" id="KW-0493">Microtubule</keyword>
<dbReference type="AlphaFoldDB" id="A0A1D2VDR5"/>
<dbReference type="PANTHER" id="PTHR19302:SF13">
    <property type="entry name" value="GAMMA-TUBULIN COMPLEX COMPONENT 2"/>
    <property type="match status" value="1"/>
</dbReference>
<dbReference type="GO" id="GO:0051011">
    <property type="term" value="F:microtubule minus-end binding"/>
    <property type="evidence" value="ECO:0007669"/>
    <property type="project" value="TreeGrafter"/>
</dbReference>